<dbReference type="GO" id="GO:0006013">
    <property type="term" value="P:mannose metabolic process"/>
    <property type="evidence" value="ECO:0007669"/>
    <property type="project" value="InterPro"/>
</dbReference>
<dbReference type="InterPro" id="IPR011013">
    <property type="entry name" value="Gal_mutarotase_sf_dom"/>
</dbReference>
<proteinExistence type="predicted"/>
<dbReference type="InterPro" id="IPR000602">
    <property type="entry name" value="Glyco_hydro_38_N"/>
</dbReference>
<dbReference type="Proteomes" id="UP000192796">
    <property type="component" value="Unassembled WGS sequence"/>
</dbReference>
<evidence type="ECO:0000313" key="2">
    <source>
        <dbReference type="EMBL" id="OQP63888.1"/>
    </source>
</evidence>
<feature type="domain" description="Glycoside hydrolase family 38 N-terminal" evidence="1">
    <location>
        <begin position="65"/>
        <end position="337"/>
    </location>
</feature>
<gene>
    <name evidence="2" type="ORF">A3860_23430</name>
</gene>
<dbReference type="GO" id="GO:0004559">
    <property type="term" value="F:alpha-mannosidase activity"/>
    <property type="evidence" value="ECO:0007669"/>
    <property type="project" value="InterPro"/>
</dbReference>
<comment type="caution">
    <text evidence="2">The sequence shown here is derived from an EMBL/GenBank/DDBJ whole genome shotgun (WGS) entry which is preliminary data.</text>
</comment>
<dbReference type="PANTHER" id="PTHR46017">
    <property type="entry name" value="ALPHA-MANNOSIDASE 2C1"/>
    <property type="match status" value="1"/>
</dbReference>
<dbReference type="InterPro" id="IPR011330">
    <property type="entry name" value="Glyco_hydro/deAcase_b/a-brl"/>
</dbReference>
<dbReference type="STRING" id="1703345.A3860_23430"/>
<dbReference type="EMBL" id="LVYD01000044">
    <property type="protein sequence ID" value="OQP63888.1"/>
    <property type="molecule type" value="Genomic_DNA"/>
</dbReference>
<dbReference type="SUPFAM" id="SSF88713">
    <property type="entry name" value="Glycoside hydrolase/deacetylase"/>
    <property type="match status" value="1"/>
</dbReference>
<reference evidence="2 3" key="1">
    <citation type="submission" date="2016-03" db="EMBL/GenBank/DDBJ databases">
        <title>Niastella vici sp. nov., isolated from farmland soil.</title>
        <authorList>
            <person name="Chen L."/>
            <person name="Wang D."/>
            <person name="Yang S."/>
            <person name="Wang G."/>
        </authorList>
    </citation>
    <scope>NUCLEOTIDE SEQUENCE [LARGE SCALE GENOMIC DNA]</scope>
    <source>
        <strain evidence="2 3">DJ57</strain>
    </source>
</reference>
<dbReference type="PANTHER" id="PTHR46017:SF1">
    <property type="entry name" value="ALPHA-MANNOSIDASE 2C1"/>
    <property type="match status" value="1"/>
</dbReference>
<evidence type="ECO:0000259" key="1">
    <source>
        <dbReference type="Pfam" id="PF01074"/>
    </source>
</evidence>
<dbReference type="Gene3D" id="3.20.110.10">
    <property type="entry name" value="Glycoside hydrolase 38, N terminal domain"/>
    <property type="match status" value="1"/>
</dbReference>
<name>A0A1V9G039_9BACT</name>
<sequence>MKLNKAENKKLKCGNDKKYAMKKSKLLFFSLSILCIVENNVWSQTTIPRKKQPDNFVLNNNVKEIIVVFKTHFDIGYTHRAKDVVQYYRTGMIDNALKAMEASQSMPDGQQFKWTCPGWVMSKVMEPWPGQTDERRKKLDDAFSKGRFITHAMPFTVETDVCEPEVITRGLGFASKLSRQYHLPLPQSAKVTDMPSHGGELATVLANAGVKFLHIGCNWPSGFVQTPGLFWWEGPDGSRVLTFYSSIYSTAIGPGWSSEWGGNEHFVGHGLLPPADWPYKVWPAILVTMDNTGPPKERDVKALFEEARKKMPGVNIRVGTMDDFVRSILAGNPTFPVVKKEMPDTWVHGIMCDPGGSKMSRDAAPLLAADELLHTQLKNWKLPVSSISDSIAKAYEMMALYAEHTWGGAASVDKYGDEFKQLPASKYAGLEASWEDKTDYIRTAWRIANNLKKDNLLLLAQSVKAAPNSLLVYNPLPWQRNGVVDVNGEQVLVKNIPAGGYTTVALPAKQIAATSTSQFIENEFYKISFDATRGAITSLIDKRTGHNWAANISGNQTGQYFNERFTYEQTAKYTADYQQKRAWQVFGESGDWLHPGLFKPGMISEKIVPYRKASPVGGTLSVATTPLQQTAIVNMPADTANHLPASRLTVTLTGGQPYLDMEITILNKAKDNWPEADWLALPFNIQNPVFKVYRPLGTMDPATDIQMGANKDMYTVGQGVTITDATGKGIAVTPLDHPLISLDTPGCWKFSLNFIPKKPIVYINLYNNQWNTNYRYWYPGTWSSRVRIWTFDRNTAKEQIMTVPALEARNPLQAIAPENSSRKLPATQKGIELSRKGVLVTAFGEDPDGNKGTLLRLWEQAGSAGAVTIMLPAGQQRTKATPVDLRGEVNGKPVKIINGKFSCTIKAFGPASFILE</sequence>
<dbReference type="Pfam" id="PF01074">
    <property type="entry name" value="Glyco_hydro_38N"/>
    <property type="match status" value="1"/>
</dbReference>
<dbReference type="GO" id="GO:0009313">
    <property type="term" value="P:oligosaccharide catabolic process"/>
    <property type="evidence" value="ECO:0007669"/>
    <property type="project" value="TreeGrafter"/>
</dbReference>
<organism evidence="2 3">
    <name type="scientific">Niastella vici</name>
    <dbReference type="NCBI Taxonomy" id="1703345"/>
    <lineage>
        <taxon>Bacteria</taxon>
        <taxon>Pseudomonadati</taxon>
        <taxon>Bacteroidota</taxon>
        <taxon>Chitinophagia</taxon>
        <taxon>Chitinophagales</taxon>
        <taxon>Chitinophagaceae</taxon>
        <taxon>Niastella</taxon>
    </lineage>
</organism>
<dbReference type="Gene3D" id="2.70.98.30">
    <property type="entry name" value="Golgi alpha-mannosidase II, domain 4"/>
    <property type="match status" value="1"/>
</dbReference>
<keyword evidence="3" id="KW-1185">Reference proteome</keyword>
<dbReference type="GO" id="GO:0030246">
    <property type="term" value="F:carbohydrate binding"/>
    <property type="evidence" value="ECO:0007669"/>
    <property type="project" value="InterPro"/>
</dbReference>
<accession>A0A1V9G039</accession>
<evidence type="ECO:0000313" key="3">
    <source>
        <dbReference type="Proteomes" id="UP000192796"/>
    </source>
</evidence>
<dbReference type="InterPro" id="IPR027291">
    <property type="entry name" value="Glyco_hydro_38_N_sf"/>
</dbReference>
<dbReference type="SUPFAM" id="SSF74650">
    <property type="entry name" value="Galactose mutarotase-like"/>
    <property type="match status" value="1"/>
</dbReference>
<protein>
    <recommendedName>
        <fullName evidence="1">Glycoside hydrolase family 38 N-terminal domain-containing protein</fullName>
    </recommendedName>
</protein>
<dbReference type="AlphaFoldDB" id="A0A1V9G039"/>